<dbReference type="NCBIfam" id="NF045639">
    <property type="entry name" value="GCX_COOH"/>
    <property type="match status" value="1"/>
</dbReference>
<keyword evidence="4" id="KW-1185">Reference proteome</keyword>
<accession>A0A066WT12</accession>
<reference evidence="3 4" key="1">
    <citation type="submission" date="2014-05" db="EMBL/GenBank/DDBJ databases">
        <title>Genome Sequence of Flavobacterium sp. EM1321.</title>
        <authorList>
            <person name="Shin S.-K."/>
            <person name="Yi H."/>
        </authorList>
    </citation>
    <scope>NUCLEOTIDE SEQUENCE [LARGE SCALE GENOMIC DNA]</scope>
    <source>
        <strain evidence="3 4">EM1321</strain>
    </source>
</reference>
<feature type="region of interest" description="Disordered" evidence="1">
    <location>
        <begin position="1476"/>
        <end position="1521"/>
    </location>
</feature>
<evidence type="ECO:0000256" key="1">
    <source>
        <dbReference type="SAM" id="MobiDB-lite"/>
    </source>
</evidence>
<feature type="compositionally biased region" description="Basic residues" evidence="1">
    <location>
        <begin position="1512"/>
        <end position="1521"/>
    </location>
</feature>
<evidence type="ECO:0000259" key="2">
    <source>
        <dbReference type="Pfam" id="PF20041"/>
    </source>
</evidence>
<dbReference type="InterPro" id="IPR050708">
    <property type="entry name" value="T6SS_VgrG/RHS"/>
</dbReference>
<dbReference type="InterPro" id="IPR022385">
    <property type="entry name" value="Rhs_assc_core"/>
</dbReference>
<dbReference type="Pfam" id="PF20041">
    <property type="entry name" value="DUF6443"/>
    <property type="match status" value="1"/>
</dbReference>
<dbReference type="Gene3D" id="2.180.10.10">
    <property type="entry name" value="RHS repeat-associated core"/>
    <property type="match status" value="1"/>
</dbReference>
<evidence type="ECO:0000313" key="3">
    <source>
        <dbReference type="EMBL" id="KDN55708.1"/>
    </source>
</evidence>
<dbReference type="EMBL" id="JNCA01000011">
    <property type="protein sequence ID" value="KDN55708.1"/>
    <property type="molecule type" value="Genomic_DNA"/>
</dbReference>
<dbReference type="Proteomes" id="UP000027064">
    <property type="component" value="Unassembled WGS sequence"/>
</dbReference>
<dbReference type="PANTHER" id="PTHR32305:SF15">
    <property type="entry name" value="PROTEIN RHSA-RELATED"/>
    <property type="match status" value="1"/>
</dbReference>
<dbReference type="eggNOG" id="COG3209">
    <property type="taxonomic scope" value="Bacteria"/>
</dbReference>
<dbReference type="PANTHER" id="PTHR32305">
    <property type="match status" value="1"/>
</dbReference>
<dbReference type="OrthoDB" id="2972467at2"/>
<name>A0A066WT12_9FLAO</name>
<organism evidence="3 4">
    <name type="scientific">Flavobacterium seoulense</name>
    <dbReference type="NCBI Taxonomy" id="1492738"/>
    <lineage>
        <taxon>Bacteria</taxon>
        <taxon>Pseudomonadati</taxon>
        <taxon>Bacteroidota</taxon>
        <taxon>Flavobacteriia</taxon>
        <taxon>Flavobacteriales</taxon>
        <taxon>Flavobacteriaceae</taxon>
        <taxon>Flavobacterium</taxon>
    </lineage>
</organism>
<feature type="compositionally biased region" description="Basic and acidic residues" evidence="1">
    <location>
        <begin position="1483"/>
        <end position="1499"/>
    </location>
</feature>
<feature type="domain" description="DUF6443" evidence="2">
    <location>
        <begin position="371"/>
        <end position="507"/>
    </location>
</feature>
<dbReference type="PATRIC" id="fig|1492738.3.peg.1303"/>
<sequence length="1521" mass="168261">MNFEKLKKLYCWTIFIILFTGIESVSAQYYLSGPTTVYEGSYEYYSITGINGQEPSDSYFTWSSTVGVLEGSDGYEQLSMALTFDVPRSGVITASWYDPFTYQYYYASTTVEVKKRLNPETPSALTVVSTDCNNTVLQRGTPPAGETWYWQNTSDGTSTSDTSLTKTVPNGATYYLRARDNNTLLWSFSSSSIYLERISVPVVGTITQPTLFNSTGSVVLSGLPSSNNWVINPGNITGNGTTKLITGLAASTTYNFTVTNASGCTSGSSTNVVINASPSVLDLPILSGVTHANTTTNIGSFTITNYNPSFIYTVSPTEGVIFSGATVTAPPGSYSIVASFQGKISPSASVTVNAQSIVCGGISNENYIHTTIPQIETTDISSLSNVEKQESVTYFDGLGRPIQKIGIRAGGGTSSKDIITHIAYDNFDRVAKEYLPYTDDASCGMFRTGDIDILTKSFYNTSKYENTINPYSEKQFEASPLNRVLKQAAPGNDWALGNGHEIKMDYKSNLDIDEVKKIKVVLASSMISNTVTYQPELQNTGSYYSENELYKTVTYDENSATNPINESAGSTVEFKNKEGQVVLKRTYGTVEKGSVNEKHDTYYIYDDLGNLSFVIPPKAVDLIGNGTIQQSSLNSTAVVSSGNTLNLTASNSITLKDGFYAQSGSTFSAVISSSGSSSVLDDLCYQYKYDQRNRLVEKKLPGKQWEFIVYDKLDRVVATGPALSPFNDTAAGAVGWMITKYDVFSRPVYTGWEQSTTVNSVGRIAKQTAQNSTSVFNESKQTSGTIDSISVYYSNAIAPTSFKLLKVNYYNNYDFPGVAGIPSAVETQNVISAPARVKGLATGSWTRVPTTLLASQSEIATTFYDNKARPVRTYSTNFLGGYTFTDTKLDFTGKPDYTISYHKRLSTDTELKTKDIFTYSPQGRLLTHKHQINDGTEELIASNAYDELGQLVSKKIGNNVATPTQKVDYTYNIRGWLKGINDISVLQQGSDPKDLFAFKINYNNIPSLISGVTALYNGNIAETQWATNSDNGVVRTYGYKYDNLNRLREGIYKKEATVTNLYNESMDYDKNGNIMHLTRYGSLDDTNQTLIDNLTYNYLNNNTTNQLLSVDDAISNNPNFANEFKNTSGNDYTYDANGNMLTDANKGITTNIVYNHLNLPTKITFGTAGNIVYIYNASGQKVRKEVTQGSITTTDYLGGYQYKDNDLKFFPTAEGYVEHNASSYKYIYQYKDHLGNIRLSYDKNLVVQEENDYYPFGLKHTGYGYGQVVNSDYKYKYNGKELQDENIGGIQLNLYDYGARNYDPALGRWMNVDPLAEKYYNYSLYSYVGNMPTIAIDPDGKKIVFAKGVSKEFKAAFAKAIKHLNKHNLGGIYAKLQARKEIITIAELSKDQVENGSYFDPDTKTINWDPNRGLLTNKGIMISATTILNHEGDHALEELTNKKQKDINKSTKDKDYDNLEEKRVIEGTEQLTAKALGEIQDGEVTRMDHGGIEMKETKDPTSTSAKNEVIIKAKKKKNEEQ</sequence>
<dbReference type="InterPro" id="IPR055015">
    <property type="entry name" value="GCX_COOH"/>
</dbReference>
<dbReference type="STRING" id="1492738.FEM21_13100"/>
<comment type="caution">
    <text evidence="3">The sequence shown here is derived from an EMBL/GenBank/DDBJ whole genome shotgun (WGS) entry which is preliminary data.</text>
</comment>
<dbReference type="RefSeq" id="WP_051627511.1">
    <property type="nucleotide sequence ID" value="NZ_JNCA01000011.1"/>
</dbReference>
<protein>
    <recommendedName>
        <fullName evidence="2">DUF6443 domain-containing protein</fullName>
    </recommendedName>
</protein>
<evidence type="ECO:0000313" key="4">
    <source>
        <dbReference type="Proteomes" id="UP000027064"/>
    </source>
</evidence>
<proteinExistence type="predicted"/>
<dbReference type="NCBIfam" id="TIGR03696">
    <property type="entry name" value="Rhs_assc_core"/>
    <property type="match status" value="1"/>
</dbReference>
<dbReference type="InterPro" id="IPR045619">
    <property type="entry name" value="DUF6443"/>
</dbReference>
<gene>
    <name evidence="3" type="ORF">FEM21_13100</name>
</gene>